<sequence length="92" mass="10247">METSGNSYVTGFTTRSENPLAASDWLRGCAALQVCSAFTWEEGGARGGLEGGAEVQRSVSAEHQRHVRLSRETDPSMRREEEEEEGGRWRKM</sequence>
<dbReference type="Proteomes" id="UP000314294">
    <property type="component" value="Unassembled WGS sequence"/>
</dbReference>
<keyword evidence="3" id="KW-1185">Reference proteome</keyword>
<evidence type="ECO:0000313" key="2">
    <source>
        <dbReference type="EMBL" id="TNN28432.1"/>
    </source>
</evidence>
<comment type="caution">
    <text evidence="2">The sequence shown here is derived from an EMBL/GenBank/DDBJ whole genome shotgun (WGS) entry which is preliminary data.</text>
</comment>
<reference evidence="2 3" key="1">
    <citation type="submission" date="2019-03" db="EMBL/GenBank/DDBJ databases">
        <title>First draft genome of Liparis tanakae, snailfish: a comprehensive survey of snailfish specific genes.</title>
        <authorList>
            <person name="Kim W."/>
            <person name="Song I."/>
            <person name="Jeong J.-H."/>
            <person name="Kim D."/>
            <person name="Kim S."/>
            <person name="Ryu S."/>
            <person name="Song J.Y."/>
            <person name="Lee S.K."/>
        </authorList>
    </citation>
    <scope>NUCLEOTIDE SEQUENCE [LARGE SCALE GENOMIC DNA]</scope>
    <source>
        <tissue evidence="2">Muscle</tissue>
    </source>
</reference>
<protein>
    <submittedName>
        <fullName evidence="2">Uncharacterized protein</fullName>
    </submittedName>
</protein>
<feature type="region of interest" description="Disordered" evidence="1">
    <location>
        <begin position="46"/>
        <end position="92"/>
    </location>
</feature>
<name>A0A4Z2EJB7_9TELE</name>
<evidence type="ECO:0000313" key="3">
    <source>
        <dbReference type="Proteomes" id="UP000314294"/>
    </source>
</evidence>
<accession>A0A4Z2EJB7</accession>
<proteinExistence type="predicted"/>
<dbReference type="EMBL" id="SRLO01006908">
    <property type="protein sequence ID" value="TNN28432.1"/>
    <property type="molecule type" value="Genomic_DNA"/>
</dbReference>
<organism evidence="2 3">
    <name type="scientific">Liparis tanakae</name>
    <name type="common">Tanaka's snailfish</name>
    <dbReference type="NCBI Taxonomy" id="230148"/>
    <lineage>
        <taxon>Eukaryota</taxon>
        <taxon>Metazoa</taxon>
        <taxon>Chordata</taxon>
        <taxon>Craniata</taxon>
        <taxon>Vertebrata</taxon>
        <taxon>Euteleostomi</taxon>
        <taxon>Actinopterygii</taxon>
        <taxon>Neopterygii</taxon>
        <taxon>Teleostei</taxon>
        <taxon>Neoteleostei</taxon>
        <taxon>Acanthomorphata</taxon>
        <taxon>Eupercaria</taxon>
        <taxon>Perciformes</taxon>
        <taxon>Cottioidei</taxon>
        <taxon>Cottales</taxon>
        <taxon>Liparidae</taxon>
        <taxon>Liparis</taxon>
    </lineage>
</organism>
<feature type="compositionally biased region" description="Basic and acidic residues" evidence="1">
    <location>
        <begin position="60"/>
        <end position="80"/>
    </location>
</feature>
<gene>
    <name evidence="2" type="ORF">EYF80_061419</name>
</gene>
<dbReference type="AlphaFoldDB" id="A0A4Z2EJB7"/>
<evidence type="ECO:0000256" key="1">
    <source>
        <dbReference type="SAM" id="MobiDB-lite"/>
    </source>
</evidence>